<reference evidence="13 14" key="1">
    <citation type="submission" date="2019-01" db="EMBL/GenBank/DDBJ databases">
        <title>A draft genome assembly of the solar-powered sea slug Elysia chlorotica.</title>
        <authorList>
            <person name="Cai H."/>
            <person name="Li Q."/>
            <person name="Fang X."/>
            <person name="Li J."/>
            <person name="Curtis N.E."/>
            <person name="Altenburger A."/>
            <person name="Shibata T."/>
            <person name="Feng M."/>
            <person name="Maeda T."/>
            <person name="Schwartz J.A."/>
            <person name="Shigenobu S."/>
            <person name="Lundholm N."/>
            <person name="Nishiyama T."/>
            <person name="Yang H."/>
            <person name="Hasebe M."/>
            <person name="Li S."/>
            <person name="Pierce S.K."/>
            <person name="Wang J."/>
        </authorList>
    </citation>
    <scope>NUCLEOTIDE SEQUENCE [LARGE SCALE GENOMIC DNA]</scope>
    <source>
        <strain evidence="13">EC2010</strain>
        <tissue evidence="13">Whole organism of an adult</tissue>
    </source>
</reference>
<dbReference type="STRING" id="188477.A0A433TRX6"/>
<dbReference type="PANTHER" id="PTHR12454">
    <property type="entry name" value="TRIMERIC INTRACELLULAR CATION CHANNEL"/>
    <property type="match status" value="1"/>
</dbReference>
<evidence type="ECO:0000256" key="12">
    <source>
        <dbReference type="SAM" id="Phobius"/>
    </source>
</evidence>
<evidence type="ECO:0000256" key="8">
    <source>
        <dbReference type="ARBA" id="ARBA00022989"/>
    </source>
</evidence>
<keyword evidence="14" id="KW-1185">Reference proteome</keyword>
<dbReference type="Pfam" id="PF05197">
    <property type="entry name" value="TRIC"/>
    <property type="match status" value="1"/>
</dbReference>
<name>A0A433TRX6_ELYCH</name>
<dbReference type="GO" id="GO:0012505">
    <property type="term" value="C:endomembrane system"/>
    <property type="evidence" value="ECO:0007669"/>
    <property type="project" value="UniProtKB-SubCell"/>
</dbReference>
<comment type="similarity">
    <text evidence="2">Belongs to the TMEM38 family.</text>
</comment>
<dbReference type="OrthoDB" id="195817at2759"/>
<evidence type="ECO:0000256" key="6">
    <source>
        <dbReference type="ARBA" id="ARBA00022826"/>
    </source>
</evidence>
<feature type="transmembrane region" description="Helical" evidence="12">
    <location>
        <begin position="94"/>
        <end position="114"/>
    </location>
</feature>
<evidence type="ECO:0000256" key="9">
    <source>
        <dbReference type="ARBA" id="ARBA00023065"/>
    </source>
</evidence>
<evidence type="ECO:0000313" key="14">
    <source>
        <dbReference type="Proteomes" id="UP000271974"/>
    </source>
</evidence>
<dbReference type="GO" id="GO:0042802">
    <property type="term" value="F:identical protein binding"/>
    <property type="evidence" value="ECO:0007669"/>
    <property type="project" value="InterPro"/>
</dbReference>
<evidence type="ECO:0000256" key="5">
    <source>
        <dbReference type="ARBA" id="ARBA00022692"/>
    </source>
</evidence>
<comment type="subcellular location">
    <subcellularLocation>
        <location evidence="1">Endomembrane system</location>
        <topology evidence="1">Multi-pass membrane protein</topology>
    </subcellularLocation>
</comment>
<comment type="caution">
    <text evidence="13">The sequence shown here is derived from an EMBL/GenBank/DDBJ whole genome shotgun (WGS) entry which is preliminary data.</text>
</comment>
<evidence type="ECO:0000256" key="10">
    <source>
        <dbReference type="ARBA" id="ARBA00023136"/>
    </source>
</evidence>
<feature type="transmembrane region" description="Helical" evidence="12">
    <location>
        <begin position="63"/>
        <end position="82"/>
    </location>
</feature>
<keyword evidence="3" id="KW-0813">Transport</keyword>
<organism evidence="13 14">
    <name type="scientific">Elysia chlorotica</name>
    <name type="common">Eastern emerald elysia</name>
    <name type="synonym">Sea slug</name>
    <dbReference type="NCBI Taxonomy" id="188477"/>
    <lineage>
        <taxon>Eukaryota</taxon>
        <taxon>Metazoa</taxon>
        <taxon>Spiralia</taxon>
        <taxon>Lophotrochozoa</taxon>
        <taxon>Mollusca</taxon>
        <taxon>Gastropoda</taxon>
        <taxon>Heterobranchia</taxon>
        <taxon>Euthyneura</taxon>
        <taxon>Panpulmonata</taxon>
        <taxon>Sacoglossa</taxon>
        <taxon>Placobranchoidea</taxon>
        <taxon>Plakobranchidae</taxon>
        <taxon>Elysia</taxon>
    </lineage>
</organism>
<dbReference type="PANTHER" id="PTHR12454:SF11">
    <property type="entry name" value="GH25683P"/>
    <property type="match status" value="1"/>
</dbReference>
<keyword evidence="9" id="KW-0406">Ion transport</keyword>
<keyword evidence="11" id="KW-0407">Ion channel</keyword>
<evidence type="ECO:0000256" key="11">
    <source>
        <dbReference type="ARBA" id="ARBA00023303"/>
    </source>
</evidence>
<dbReference type="EMBL" id="RQTK01000212">
    <property type="protein sequence ID" value="RUS84258.1"/>
    <property type="molecule type" value="Genomic_DNA"/>
</dbReference>
<dbReference type="AlphaFoldDB" id="A0A433TRX6"/>
<keyword evidence="8 12" id="KW-1133">Transmembrane helix</keyword>
<evidence type="ECO:0000256" key="1">
    <source>
        <dbReference type="ARBA" id="ARBA00004127"/>
    </source>
</evidence>
<keyword evidence="6" id="KW-0631">Potassium channel</keyword>
<proteinExistence type="inferred from homology"/>
<keyword evidence="4" id="KW-0633">Potassium transport</keyword>
<keyword evidence="10 12" id="KW-0472">Membrane</keyword>
<keyword evidence="7" id="KW-0630">Potassium</keyword>
<evidence type="ECO:0000256" key="7">
    <source>
        <dbReference type="ARBA" id="ARBA00022958"/>
    </source>
</evidence>
<sequence length="283" mass="31576">MSNASVVSSDPAEAAVQLGRYLIEVDMFPVFLTAHFCIACLTIREDSNDLGPKFHQNHPMASWVSSVLTSLAGVFVTNFLFGTAVVDIVKEDKLIVVVTVIWYFMNYGPYDLLFKLVRVSPINMVLALLQENLRARCIFQSLQQATRAYPGAVIIVLLAGVINGNGYGYVKIVERLIRGKWVPGSNDFLQVTYFAKSSLYASAVFMLQSTGLIPVSQELTYLSVVTVFMLFRVIITFSPYKDPLLPLELPASRLLFGLGDKKSQATETVREEKNMNEELKKKL</sequence>
<dbReference type="GO" id="GO:0016020">
    <property type="term" value="C:membrane"/>
    <property type="evidence" value="ECO:0007669"/>
    <property type="project" value="InterPro"/>
</dbReference>
<protein>
    <submittedName>
        <fullName evidence="13">Uncharacterized protein</fullName>
    </submittedName>
</protein>
<dbReference type="GO" id="GO:0005267">
    <property type="term" value="F:potassium channel activity"/>
    <property type="evidence" value="ECO:0007669"/>
    <property type="project" value="UniProtKB-KW"/>
</dbReference>
<evidence type="ECO:0000256" key="3">
    <source>
        <dbReference type="ARBA" id="ARBA00022448"/>
    </source>
</evidence>
<evidence type="ECO:0000313" key="13">
    <source>
        <dbReference type="EMBL" id="RUS84258.1"/>
    </source>
</evidence>
<evidence type="ECO:0000256" key="2">
    <source>
        <dbReference type="ARBA" id="ARBA00005766"/>
    </source>
</evidence>
<accession>A0A433TRX6</accession>
<evidence type="ECO:0000256" key="4">
    <source>
        <dbReference type="ARBA" id="ARBA00022538"/>
    </source>
</evidence>
<feature type="transmembrane region" description="Helical" evidence="12">
    <location>
        <begin position="148"/>
        <end position="168"/>
    </location>
</feature>
<dbReference type="InterPro" id="IPR007866">
    <property type="entry name" value="TRIC_channel"/>
</dbReference>
<dbReference type="Proteomes" id="UP000271974">
    <property type="component" value="Unassembled WGS sequence"/>
</dbReference>
<gene>
    <name evidence="13" type="ORF">EGW08_008010</name>
</gene>
<keyword evidence="5 12" id="KW-0812">Transmembrane</keyword>